<evidence type="ECO:0000313" key="2">
    <source>
        <dbReference type="Proteomes" id="UP000799424"/>
    </source>
</evidence>
<accession>A0A6A6ZZ64</accession>
<keyword evidence="2" id="KW-1185">Reference proteome</keyword>
<dbReference type="AlphaFoldDB" id="A0A6A6ZZ64"/>
<gene>
    <name evidence="1" type="ORF">CC86DRAFT_406888</name>
</gene>
<dbReference type="Proteomes" id="UP000799424">
    <property type="component" value="Unassembled WGS sequence"/>
</dbReference>
<organism evidence="1 2">
    <name type="scientific">Ophiobolus disseminans</name>
    <dbReference type="NCBI Taxonomy" id="1469910"/>
    <lineage>
        <taxon>Eukaryota</taxon>
        <taxon>Fungi</taxon>
        <taxon>Dikarya</taxon>
        <taxon>Ascomycota</taxon>
        <taxon>Pezizomycotina</taxon>
        <taxon>Dothideomycetes</taxon>
        <taxon>Pleosporomycetidae</taxon>
        <taxon>Pleosporales</taxon>
        <taxon>Pleosporineae</taxon>
        <taxon>Phaeosphaeriaceae</taxon>
        <taxon>Ophiobolus</taxon>
    </lineage>
</organism>
<reference evidence="1" key="1">
    <citation type="journal article" date="2020" name="Stud. Mycol.">
        <title>101 Dothideomycetes genomes: a test case for predicting lifestyles and emergence of pathogens.</title>
        <authorList>
            <person name="Haridas S."/>
            <person name="Albert R."/>
            <person name="Binder M."/>
            <person name="Bloem J."/>
            <person name="Labutti K."/>
            <person name="Salamov A."/>
            <person name="Andreopoulos B."/>
            <person name="Baker S."/>
            <person name="Barry K."/>
            <person name="Bills G."/>
            <person name="Bluhm B."/>
            <person name="Cannon C."/>
            <person name="Castanera R."/>
            <person name="Culley D."/>
            <person name="Daum C."/>
            <person name="Ezra D."/>
            <person name="Gonzalez J."/>
            <person name="Henrissat B."/>
            <person name="Kuo A."/>
            <person name="Liang C."/>
            <person name="Lipzen A."/>
            <person name="Lutzoni F."/>
            <person name="Magnuson J."/>
            <person name="Mondo S."/>
            <person name="Nolan M."/>
            <person name="Ohm R."/>
            <person name="Pangilinan J."/>
            <person name="Park H.-J."/>
            <person name="Ramirez L."/>
            <person name="Alfaro M."/>
            <person name="Sun H."/>
            <person name="Tritt A."/>
            <person name="Yoshinaga Y."/>
            <person name="Zwiers L.-H."/>
            <person name="Turgeon B."/>
            <person name="Goodwin S."/>
            <person name="Spatafora J."/>
            <person name="Crous P."/>
            <person name="Grigoriev I."/>
        </authorList>
    </citation>
    <scope>NUCLEOTIDE SEQUENCE</scope>
    <source>
        <strain evidence="1">CBS 113818</strain>
    </source>
</reference>
<proteinExistence type="predicted"/>
<name>A0A6A6ZZ64_9PLEO</name>
<protein>
    <submittedName>
        <fullName evidence="1">Uncharacterized protein</fullName>
    </submittedName>
</protein>
<dbReference type="EMBL" id="MU006227">
    <property type="protein sequence ID" value="KAF2825615.1"/>
    <property type="molecule type" value="Genomic_DNA"/>
</dbReference>
<evidence type="ECO:0000313" key="1">
    <source>
        <dbReference type="EMBL" id="KAF2825615.1"/>
    </source>
</evidence>
<sequence length="217" mass="24159">MPGLGCAMYAHEIFPKPTSTHPDTAPSSAQATPAPKCILITRPPSPTQLPFHPTPLPHRWLTPPTALYKEAYPRAMSFLTQSDIERLVTTGHLIADAHGLRTAGTNEYQFLYQGERDASEKFYTKAFTEYIFERDHRDLPVTPIVAGVGGGMEMGRRVMISARGVSLDEGGLVREEAVVDNEGKTQKLVGEKSRARRGRGYFEGWKGKSRFEREVGW</sequence>